<dbReference type="EMBL" id="CP013235">
    <property type="protein sequence ID" value="AMP09528.1"/>
    <property type="molecule type" value="Genomic_DNA"/>
</dbReference>
<name>A0A127PPA2_9BURK</name>
<dbReference type="Proteomes" id="UP000071778">
    <property type="component" value="Chromosome"/>
</dbReference>
<protein>
    <submittedName>
        <fullName evidence="1">Uncharacterized protein</fullName>
    </submittedName>
</protein>
<organism evidence="1 2">
    <name type="scientific">Collimonas arenae</name>
    <dbReference type="NCBI Taxonomy" id="279058"/>
    <lineage>
        <taxon>Bacteria</taxon>
        <taxon>Pseudomonadati</taxon>
        <taxon>Pseudomonadota</taxon>
        <taxon>Betaproteobacteria</taxon>
        <taxon>Burkholderiales</taxon>
        <taxon>Oxalobacteraceae</taxon>
        <taxon>Collimonas</taxon>
    </lineage>
</organism>
<accession>A0A127PPA2</accession>
<proteinExistence type="predicted"/>
<dbReference type="AlphaFoldDB" id="A0A127PPA2"/>
<evidence type="ECO:0000313" key="2">
    <source>
        <dbReference type="Proteomes" id="UP000071778"/>
    </source>
</evidence>
<keyword evidence="2" id="KW-1185">Reference proteome</keyword>
<evidence type="ECO:0000313" key="1">
    <source>
        <dbReference type="EMBL" id="AMP09528.1"/>
    </source>
</evidence>
<gene>
    <name evidence="1" type="ORF">CAter282_1750</name>
</gene>
<sequence>MTLAVQRYRMVIGKENWVGQSADCRGQRRRSGYACAEIVTQ</sequence>
<reference evidence="1 2" key="1">
    <citation type="submission" date="2015-11" db="EMBL/GenBank/DDBJ databases">
        <title>Exploring the genomic traits of fungus-feeding bacterial genus Collimonas.</title>
        <authorList>
            <person name="Song C."/>
            <person name="Schmidt R."/>
            <person name="de Jager V."/>
            <person name="Krzyzanowska D."/>
            <person name="Jongedijk E."/>
            <person name="Cankar K."/>
            <person name="Beekwilder J."/>
            <person name="van Veen A."/>
            <person name="de Boer W."/>
            <person name="van Veen J.A."/>
            <person name="Garbeva P."/>
        </authorList>
    </citation>
    <scope>NUCLEOTIDE SEQUENCE [LARGE SCALE GENOMIC DNA]</scope>
    <source>
        <strain evidence="1 2">Ter282</strain>
    </source>
</reference>